<keyword evidence="6" id="KW-0238">DNA-binding</keyword>
<dbReference type="KEGG" id="goe:114828283"/>
<dbReference type="RefSeq" id="XP_028967591.1">
    <property type="nucleotide sequence ID" value="XM_029111758.1"/>
</dbReference>
<dbReference type="InterPro" id="IPR013087">
    <property type="entry name" value="Znf_C2H2_type"/>
</dbReference>
<keyword evidence="9" id="KW-1185">Reference proteome</keyword>
<feature type="domain" description="C2H2-type" evidence="8">
    <location>
        <begin position="101"/>
        <end position="121"/>
    </location>
</feature>
<dbReference type="Gene3D" id="3.30.160.60">
    <property type="entry name" value="Classic Zinc Finger"/>
    <property type="match status" value="1"/>
</dbReference>
<keyword evidence="5" id="KW-0862">Zinc</keyword>
<feature type="domain" description="C2H2-type" evidence="8">
    <location>
        <begin position="62"/>
        <end position="85"/>
    </location>
</feature>
<dbReference type="GO" id="GO:0008270">
    <property type="term" value="F:zinc ion binding"/>
    <property type="evidence" value="ECO:0007669"/>
    <property type="project" value="UniProtKB-KW"/>
</dbReference>
<gene>
    <name evidence="10" type="primary">LOC114828283</name>
</gene>
<reference evidence="10" key="1">
    <citation type="submission" date="2025-08" db="UniProtKB">
        <authorList>
            <consortium name="RefSeq"/>
        </authorList>
    </citation>
    <scope>IDENTIFICATION</scope>
</reference>
<proteinExistence type="predicted"/>
<keyword evidence="2" id="KW-0479">Metal-binding</keyword>
<dbReference type="SUPFAM" id="SSF57667">
    <property type="entry name" value="beta-beta-alpha zinc fingers"/>
    <property type="match status" value="1"/>
</dbReference>
<dbReference type="SMART" id="SM00355">
    <property type="entry name" value="ZnF_C2H2"/>
    <property type="match status" value="3"/>
</dbReference>
<evidence type="ECO:0000313" key="9">
    <source>
        <dbReference type="Proteomes" id="UP000694867"/>
    </source>
</evidence>
<accession>A0AAJ7WHT0</accession>
<comment type="subcellular location">
    <subcellularLocation>
        <location evidence="1">Nucleus</location>
    </subcellularLocation>
</comment>
<dbReference type="GeneID" id="114828283"/>
<keyword evidence="4" id="KW-0863">Zinc-finger</keyword>
<evidence type="ECO:0000256" key="1">
    <source>
        <dbReference type="ARBA" id="ARBA00004123"/>
    </source>
</evidence>
<dbReference type="InterPro" id="IPR036236">
    <property type="entry name" value="Znf_C2H2_sf"/>
</dbReference>
<evidence type="ECO:0000259" key="8">
    <source>
        <dbReference type="SMART" id="SM00355"/>
    </source>
</evidence>
<evidence type="ECO:0000256" key="3">
    <source>
        <dbReference type="ARBA" id="ARBA00022737"/>
    </source>
</evidence>
<evidence type="ECO:0000256" key="4">
    <source>
        <dbReference type="ARBA" id="ARBA00022771"/>
    </source>
</evidence>
<evidence type="ECO:0000256" key="5">
    <source>
        <dbReference type="ARBA" id="ARBA00022833"/>
    </source>
</evidence>
<keyword evidence="3" id="KW-0677">Repeat</keyword>
<protein>
    <submittedName>
        <fullName evidence="10">RE1-silencing transcription factor-like</fullName>
    </submittedName>
</protein>
<evidence type="ECO:0000256" key="6">
    <source>
        <dbReference type="ARBA" id="ARBA00023125"/>
    </source>
</evidence>
<name>A0AAJ7WHT0_9ACAR</name>
<evidence type="ECO:0000256" key="2">
    <source>
        <dbReference type="ARBA" id="ARBA00022723"/>
    </source>
</evidence>
<sequence>MSGDAQVKEIFLPFRQLPGGRWHDDGHLTLDDLKRIHESVKEEIMHESESVLQWVRSSQGVLRCRMCPYKTKDEDKFEKHQGSVHRLRGKPESPLQGQAKYSCDHCDFTTSIGQNLRRHEHSCSGFPRNKLFRCPQCPFQTPRMHEISRHMNAHLFGAVAEARLQLHPSVAVSHRESPLSEDDAEIIVGDEE</sequence>
<keyword evidence="7" id="KW-0539">Nucleus</keyword>
<feature type="domain" description="C2H2-type" evidence="8">
    <location>
        <begin position="132"/>
        <end position="154"/>
    </location>
</feature>
<dbReference type="AlphaFoldDB" id="A0AAJ7WHT0"/>
<dbReference type="GO" id="GO:0005634">
    <property type="term" value="C:nucleus"/>
    <property type="evidence" value="ECO:0007669"/>
    <property type="project" value="UniProtKB-SubCell"/>
</dbReference>
<dbReference type="PANTHER" id="PTHR24392">
    <property type="entry name" value="ZINC FINGER PROTEIN"/>
    <property type="match status" value="1"/>
</dbReference>
<evidence type="ECO:0000313" key="10">
    <source>
        <dbReference type="RefSeq" id="XP_028967591.1"/>
    </source>
</evidence>
<dbReference type="Proteomes" id="UP000694867">
    <property type="component" value="Unplaced"/>
</dbReference>
<organism evidence="9 10">
    <name type="scientific">Galendromus occidentalis</name>
    <name type="common">western predatory mite</name>
    <dbReference type="NCBI Taxonomy" id="34638"/>
    <lineage>
        <taxon>Eukaryota</taxon>
        <taxon>Metazoa</taxon>
        <taxon>Ecdysozoa</taxon>
        <taxon>Arthropoda</taxon>
        <taxon>Chelicerata</taxon>
        <taxon>Arachnida</taxon>
        <taxon>Acari</taxon>
        <taxon>Parasitiformes</taxon>
        <taxon>Mesostigmata</taxon>
        <taxon>Gamasina</taxon>
        <taxon>Phytoseioidea</taxon>
        <taxon>Phytoseiidae</taxon>
        <taxon>Typhlodrominae</taxon>
        <taxon>Galendromus</taxon>
    </lineage>
</organism>
<dbReference type="GO" id="GO:0003677">
    <property type="term" value="F:DNA binding"/>
    <property type="evidence" value="ECO:0007669"/>
    <property type="project" value="UniProtKB-KW"/>
</dbReference>
<evidence type="ECO:0000256" key="7">
    <source>
        <dbReference type="ARBA" id="ARBA00023242"/>
    </source>
</evidence>